<proteinExistence type="predicted"/>
<keyword evidence="7" id="KW-1185">Reference proteome</keyword>
<dbReference type="Pfam" id="PF12833">
    <property type="entry name" value="HTH_18"/>
    <property type="match status" value="1"/>
</dbReference>
<dbReference type="Pfam" id="PF02311">
    <property type="entry name" value="AraC_binding"/>
    <property type="match status" value="1"/>
</dbReference>
<reference evidence="7" key="1">
    <citation type="journal article" date="2019" name="Int. J. Syst. Evol. Microbiol.">
        <title>The Global Catalogue of Microorganisms (GCM) 10K type strain sequencing project: providing services to taxonomists for standard genome sequencing and annotation.</title>
        <authorList>
            <consortium name="The Broad Institute Genomics Platform"/>
            <consortium name="The Broad Institute Genome Sequencing Center for Infectious Disease"/>
            <person name="Wu L."/>
            <person name="Ma J."/>
        </authorList>
    </citation>
    <scope>NUCLEOTIDE SEQUENCE [LARGE SCALE GENOMIC DNA]</scope>
    <source>
        <strain evidence="7">CGMCC 1.19029</strain>
    </source>
</reference>
<dbReference type="InterPro" id="IPR009057">
    <property type="entry name" value="Homeodomain-like_sf"/>
</dbReference>
<dbReference type="SMART" id="SM00342">
    <property type="entry name" value="HTH_ARAC"/>
    <property type="match status" value="1"/>
</dbReference>
<dbReference type="PANTHER" id="PTHR46796:SF6">
    <property type="entry name" value="ARAC SUBFAMILY"/>
    <property type="match status" value="1"/>
</dbReference>
<evidence type="ECO:0000256" key="1">
    <source>
        <dbReference type="ARBA" id="ARBA00023015"/>
    </source>
</evidence>
<feature type="domain" description="HTH araC/xylS-type" evidence="5">
    <location>
        <begin position="214"/>
        <end position="314"/>
    </location>
</feature>
<dbReference type="RefSeq" id="WP_376814415.1">
    <property type="nucleotide sequence ID" value="NZ_JBHSDY010000012.1"/>
</dbReference>
<dbReference type="InterPro" id="IPR050204">
    <property type="entry name" value="AraC_XylS_family_regulators"/>
</dbReference>
<evidence type="ECO:0000313" key="6">
    <source>
        <dbReference type="EMBL" id="MFC4299878.1"/>
    </source>
</evidence>
<evidence type="ECO:0000259" key="5">
    <source>
        <dbReference type="PROSITE" id="PS01124"/>
    </source>
</evidence>
<evidence type="ECO:0000256" key="2">
    <source>
        <dbReference type="ARBA" id="ARBA00023125"/>
    </source>
</evidence>
<dbReference type="Gene3D" id="1.10.10.60">
    <property type="entry name" value="Homeodomain-like"/>
    <property type="match status" value="1"/>
</dbReference>
<keyword evidence="3" id="KW-0010">Activator</keyword>
<sequence>MIHFTTDAIAPADRFDHWREVRGKNLFGITIELPAEHRLAFRGSFKAHAVGNAVVSEMRASPYRASRTKTDIAHIAADSLCIGLLTRGCTMLDTGHDRFQVVGSGDMVISYSDHPHKSVPGGTDEFHYQLLKVPVNNELMLGQSVSDLSAARCKADATLSRPLEALFRTLLAEGSGIADPQGAVAHLVRLALVARGRINPRRPEVRAALRAGLYHAAREITARRKRQQDLTPAMVAFDLGISVRQLYVVFESAEQSFTHTLTRLRLEDVKQLLDSAPALSITQIAGSCGFDSLATFYRAFKRHYGISPNAFREKNFLSSSNTC</sequence>
<name>A0ABV8S2M1_9BURK</name>
<comment type="caution">
    <text evidence="6">The sequence shown here is derived from an EMBL/GenBank/DDBJ whole genome shotgun (WGS) entry which is preliminary data.</text>
</comment>
<dbReference type="PRINTS" id="PR00032">
    <property type="entry name" value="HTHARAC"/>
</dbReference>
<dbReference type="PANTHER" id="PTHR46796">
    <property type="entry name" value="HTH-TYPE TRANSCRIPTIONAL ACTIVATOR RHAS-RELATED"/>
    <property type="match status" value="1"/>
</dbReference>
<evidence type="ECO:0000313" key="7">
    <source>
        <dbReference type="Proteomes" id="UP001595756"/>
    </source>
</evidence>
<evidence type="ECO:0000256" key="3">
    <source>
        <dbReference type="ARBA" id="ARBA00023159"/>
    </source>
</evidence>
<keyword evidence="4" id="KW-0804">Transcription</keyword>
<gene>
    <name evidence="6" type="ORF">ACFO0J_17690</name>
</gene>
<keyword evidence="1" id="KW-0805">Transcription regulation</keyword>
<dbReference type="SUPFAM" id="SSF46689">
    <property type="entry name" value="Homeodomain-like"/>
    <property type="match status" value="1"/>
</dbReference>
<organism evidence="6 7">
    <name type="scientific">Castellaniella hirudinis</name>
    <dbReference type="NCBI Taxonomy" id="1144617"/>
    <lineage>
        <taxon>Bacteria</taxon>
        <taxon>Pseudomonadati</taxon>
        <taxon>Pseudomonadota</taxon>
        <taxon>Betaproteobacteria</taxon>
        <taxon>Burkholderiales</taxon>
        <taxon>Alcaligenaceae</taxon>
        <taxon>Castellaniella</taxon>
    </lineage>
</organism>
<dbReference type="Proteomes" id="UP001595756">
    <property type="component" value="Unassembled WGS sequence"/>
</dbReference>
<dbReference type="PROSITE" id="PS01124">
    <property type="entry name" value="HTH_ARAC_FAMILY_2"/>
    <property type="match status" value="1"/>
</dbReference>
<evidence type="ECO:0000256" key="4">
    <source>
        <dbReference type="ARBA" id="ARBA00023163"/>
    </source>
</evidence>
<dbReference type="EMBL" id="JBHSDY010000012">
    <property type="protein sequence ID" value="MFC4299878.1"/>
    <property type="molecule type" value="Genomic_DNA"/>
</dbReference>
<keyword evidence="2" id="KW-0238">DNA-binding</keyword>
<protein>
    <submittedName>
        <fullName evidence="6">AraC family transcriptional regulator</fullName>
    </submittedName>
</protein>
<dbReference type="InterPro" id="IPR018060">
    <property type="entry name" value="HTH_AraC"/>
</dbReference>
<dbReference type="InterPro" id="IPR003313">
    <property type="entry name" value="AraC-bd"/>
</dbReference>
<dbReference type="InterPro" id="IPR020449">
    <property type="entry name" value="Tscrpt_reg_AraC-type_HTH"/>
</dbReference>
<accession>A0ABV8S2M1</accession>